<keyword evidence="5" id="KW-0067">ATP-binding</keyword>
<keyword evidence="2" id="KW-0808">Transferase</keyword>
<keyword evidence="4 15" id="KW-0418">Kinase</keyword>
<dbReference type="Pfam" id="PF17042">
    <property type="entry name" value="NBD_C"/>
    <property type="match status" value="1"/>
</dbReference>
<dbReference type="InterPro" id="IPR042213">
    <property type="entry name" value="NBD_C_sf"/>
</dbReference>
<proteinExistence type="inferred from homology"/>
<dbReference type="InterPro" id="IPR010737">
    <property type="entry name" value="4-carb_acid_sugar_kinase_N"/>
</dbReference>
<dbReference type="NCBIfam" id="NF043035">
    <property type="entry name" value="OxoTetrKin"/>
    <property type="match status" value="1"/>
</dbReference>
<evidence type="ECO:0000313" key="15">
    <source>
        <dbReference type="EMBL" id="MBW7572973.1"/>
    </source>
</evidence>
<comment type="catalytic activity">
    <reaction evidence="8">
        <text>3-dehydro-D-erythronate + ATP = 3-dehydro-4-O-phospho-D-erythronate + ADP + H(+)</text>
        <dbReference type="Rhea" id="RHEA:52556"/>
        <dbReference type="ChEBI" id="CHEBI:15378"/>
        <dbReference type="ChEBI" id="CHEBI:30616"/>
        <dbReference type="ChEBI" id="CHEBI:57958"/>
        <dbReference type="ChEBI" id="CHEBI:136593"/>
        <dbReference type="ChEBI" id="CHEBI:456216"/>
        <dbReference type="EC" id="2.7.1.217"/>
    </reaction>
</comment>
<evidence type="ECO:0000256" key="11">
    <source>
        <dbReference type="ARBA" id="ARBA00039461"/>
    </source>
</evidence>
<dbReference type="Proteomes" id="UP000719942">
    <property type="component" value="Unassembled WGS sequence"/>
</dbReference>
<evidence type="ECO:0000256" key="1">
    <source>
        <dbReference type="ARBA" id="ARBA00005715"/>
    </source>
</evidence>
<keyword evidence="6" id="KW-0119">Carbohydrate metabolism</keyword>
<dbReference type="GO" id="GO:0016301">
    <property type="term" value="F:kinase activity"/>
    <property type="evidence" value="ECO:0007669"/>
    <property type="project" value="UniProtKB-KW"/>
</dbReference>
<evidence type="ECO:0000256" key="12">
    <source>
        <dbReference type="ARBA" id="ARBA00041377"/>
    </source>
</evidence>
<evidence type="ECO:0000256" key="6">
    <source>
        <dbReference type="ARBA" id="ARBA00023277"/>
    </source>
</evidence>
<feature type="domain" description="Four-carbon acid sugar kinase N-terminal" evidence="13">
    <location>
        <begin position="3"/>
        <end position="230"/>
    </location>
</feature>
<dbReference type="InterPro" id="IPR037051">
    <property type="entry name" value="4-carb_acid_sugar_kinase_N_sf"/>
</dbReference>
<dbReference type="InterPro" id="IPR050007">
    <property type="entry name" value="OtnK"/>
</dbReference>
<comment type="catalytic activity">
    <reaction evidence="7">
        <text>3-dehydro-L-erythronate + ATP = 3-dehydro-4-O-phospho-L-erythronate + ADP + H(+)</text>
        <dbReference type="Rhea" id="RHEA:52552"/>
        <dbReference type="ChEBI" id="CHEBI:15378"/>
        <dbReference type="ChEBI" id="CHEBI:30616"/>
        <dbReference type="ChEBI" id="CHEBI:136592"/>
        <dbReference type="ChEBI" id="CHEBI:136670"/>
        <dbReference type="ChEBI" id="CHEBI:456216"/>
        <dbReference type="EC" id="2.7.1.217"/>
    </reaction>
</comment>
<keyword evidence="16" id="KW-1185">Reference proteome</keyword>
<evidence type="ECO:0000256" key="10">
    <source>
        <dbReference type="ARBA" id="ARBA00039095"/>
    </source>
</evidence>
<sequence>MILGCIADDFTGASDAASFLAKGGMRTVLCNGIPQDSFSVEEGTEAVVIALKTRTETAEKAVSESFQASQWLKKAGAKQLYFKYCSTFDSTPRGNIGAVGDMLLEKNSIPYTVLCPSLPINKRTVRDGSLYVDQVPLSESHMKNHPLTPMWDSYLPNLMRGQSKYPCLVLGREEMSAPDEEIIAKVAAFAKENPHFYVVPEYEDDRDAKRIVSLFGKLPLLTGGSGLMQPLAEEYTRSRPNQAGNIAPSTGKAILVAGSCSVATQGQVRSFLENGGTGIVVNASKLLSGEQTAESLWQQAASFDTDSVLFYSAGSGGKPEKETGDNREAELLEQTMARLAQKAVRNGYTRIIVAGGETSGAVTKALHYHAYQIGESIAPGVPVMVPLEHPEIRLVLKSGNFGQSDFFLRALQITEKGANS</sequence>
<name>A0ABS7DNX1_9FIRM</name>
<evidence type="ECO:0000256" key="2">
    <source>
        <dbReference type="ARBA" id="ARBA00022679"/>
    </source>
</evidence>
<dbReference type="EC" id="2.7.1.217" evidence="10"/>
<evidence type="ECO:0000259" key="14">
    <source>
        <dbReference type="Pfam" id="PF17042"/>
    </source>
</evidence>
<reference evidence="15 16" key="1">
    <citation type="submission" date="2021-03" db="EMBL/GenBank/DDBJ databases">
        <title>Caproiciproducens sp. nov. isolated from feces of cow.</title>
        <authorList>
            <person name="Choi J.-Y."/>
        </authorList>
    </citation>
    <scope>NUCLEOTIDE SEQUENCE [LARGE SCALE GENOMIC DNA]</scope>
    <source>
        <strain evidence="15 16">AGMB10547</strain>
    </source>
</reference>
<dbReference type="Pfam" id="PF07005">
    <property type="entry name" value="SBD_N"/>
    <property type="match status" value="1"/>
</dbReference>
<evidence type="ECO:0000256" key="5">
    <source>
        <dbReference type="ARBA" id="ARBA00022840"/>
    </source>
</evidence>
<dbReference type="Gene3D" id="3.40.50.10840">
    <property type="entry name" value="Putative sugar-binding, N-terminal domain"/>
    <property type="match status" value="1"/>
</dbReference>
<evidence type="ECO:0000256" key="3">
    <source>
        <dbReference type="ARBA" id="ARBA00022741"/>
    </source>
</evidence>
<evidence type="ECO:0000256" key="7">
    <source>
        <dbReference type="ARBA" id="ARBA00035898"/>
    </source>
</evidence>
<comment type="function">
    <text evidence="9">Catalyzes the ATP-dependent phosphorylation of 3-oxo-tetronate to 3-oxo-tetronate 4-phosphate.</text>
</comment>
<comment type="similarity">
    <text evidence="1">Belongs to the four-carbon acid sugar kinase family.</text>
</comment>
<evidence type="ECO:0000256" key="4">
    <source>
        <dbReference type="ARBA" id="ARBA00022777"/>
    </source>
</evidence>
<protein>
    <recommendedName>
        <fullName evidence="11">3-oxo-tetronate kinase</fullName>
        <ecNumber evidence="10">2.7.1.217</ecNumber>
    </recommendedName>
    <alternativeName>
        <fullName evidence="12">3-dehydrotetronate 4-kinase</fullName>
    </alternativeName>
</protein>
<evidence type="ECO:0000313" key="16">
    <source>
        <dbReference type="Proteomes" id="UP000719942"/>
    </source>
</evidence>
<dbReference type="InterPro" id="IPR031475">
    <property type="entry name" value="NBD_C"/>
</dbReference>
<dbReference type="SUPFAM" id="SSF142764">
    <property type="entry name" value="YgbK-like"/>
    <property type="match status" value="1"/>
</dbReference>
<organism evidence="15 16">
    <name type="scientific">Caproiciproducens faecalis</name>
    <dbReference type="NCBI Taxonomy" id="2820301"/>
    <lineage>
        <taxon>Bacteria</taxon>
        <taxon>Bacillati</taxon>
        <taxon>Bacillota</taxon>
        <taxon>Clostridia</taxon>
        <taxon>Eubacteriales</taxon>
        <taxon>Acutalibacteraceae</taxon>
        <taxon>Caproiciproducens</taxon>
    </lineage>
</organism>
<dbReference type="Gene3D" id="3.40.980.20">
    <property type="entry name" value="Four-carbon acid sugar kinase, nucleotide binding domain"/>
    <property type="match status" value="1"/>
</dbReference>
<comment type="caution">
    <text evidence="15">The sequence shown here is derived from an EMBL/GenBank/DDBJ whole genome shotgun (WGS) entry which is preliminary data.</text>
</comment>
<feature type="domain" description="Four-carbon acid sugar kinase nucleotide binding" evidence="14">
    <location>
        <begin position="255"/>
        <end position="407"/>
    </location>
</feature>
<evidence type="ECO:0000256" key="8">
    <source>
        <dbReference type="ARBA" id="ARBA00036346"/>
    </source>
</evidence>
<gene>
    <name evidence="15" type="ORF">J5W02_09115</name>
</gene>
<evidence type="ECO:0000256" key="9">
    <source>
        <dbReference type="ARBA" id="ARBA00037335"/>
    </source>
</evidence>
<evidence type="ECO:0000259" key="13">
    <source>
        <dbReference type="Pfam" id="PF07005"/>
    </source>
</evidence>
<keyword evidence="3" id="KW-0547">Nucleotide-binding</keyword>
<dbReference type="EMBL" id="JAGFNZ010000003">
    <property type="protein sequence ID" value="MBW7572973.1"/>
    <property type="molecule type" value="Genomic_DNA"/>
</dbReference>
<accession>A0ABS7DNX1</accession>